<dbReference type="EMBL" id="WAEM01000002">
    <property type="protein sequence ID" value="KAB1156882.1"/>
    <property type="molecule type" value="Genomic_DNA"/>
</dbReference>
<reference evidence="1 2" key="1">
    <citation type="submission" date="2019-09" db="EMBL/GenBank/DDBJ databases">
        <title>Flavobacterium sp. nov., isolated from glacier ice.</title>
        <authorList>
            <person name="Liu Q."/>
        </authorList>
    </citation>
    <scope>NUCLEOTIDE SEQUENCE [LARGE SCALE GENOMIC DNA]</scope>
    <source>
        <strain evidence="1 2">NBRC 112527</strain>
    </source>
</reference>
<dbReference type="OrthoDB" id="795069at2"/>
<protein>
    <submittedName>
        <fullName evidence="1">Uncharacterized protein</fullName>
    </submittedName>
</protein>
<sequence>MEFGINIVSPIYIKDLITFLSFHEQHEFINNPEYKYSKQSHSFNKKTGIANNNKIIKAYAKGLQFPEFCDINTFRFEVKSRESAYINKFGIFDLNDLLNVNVYYLLVDKLIEEFKNVLIIYDKIDFTNLNLKEVSKLNTLLSQSHWYRIKQDNKRNVFNDEKIKYYKLIDKTGNHLKKQLEKIIFEKLELLKKGAISTPKENNKKGAISILYNSRIRTQNKTQKAKVKNSICPVTGLNLCYEKEGAKYALTTTLKKLKESDPKTFELVKINLLKKSHGKPKFEQSEIAHLAKQIRNEYYNPFKIKQNGYKQPLNYFQHSQLNFLYTLGI</sequence>
<dbReference type="Proteomes" id="UP000490922">
    <property type="component" value="Unassembled WGS sequence"/>
</dbReference>
<evidence type="ECO:0000313" key="2">
    <source>
        <dbReference type="Proteomes" id="UP000490922"/>
    </source>
</evidence>
<proteinExistence type="predicted"/>
<name>A0A7J5AGY6_9FLAO</name>
<comment type="caution">
    <text evidence="1">The sequence shown here is derived from an EMBL/GenBank/DDBJ whole genome shotgun (WGS) entry which is preliminary data.</text>
</comment>
<accession>A0A7J5AGY6</accession>
<organism evidence="1 2">
    <name type="scientific">Flavobacterium luteum</name>
    <dbReference type="NCBI Taxonomy" id="2026654"/>
    <lineage>
        <taxon>Bacteria</taxon>
        <taxon>Pseudomonadati</taxon>
        <taxon>Bacteroidota</taxon>
        <taxon>Flavobacteriia</taxon>
        <taxon>Flavobacteriales</taxon>
        <taxon>Flavobacteriaceae</taxon>
        <taxon>Flavobacterium</taxon>
    </lineage>
</organism>
<gene>
    <name evidence="1" type="ORF">F6464_05890</name>
</gene>
<keyword evidence="2" id="KW-1185">Reference proteome</keyword>
<dbReference type="AlphaFoldDB" id="A0A7J5AGY6"/>
<evidence type="ECO:0000313" key="1">
    <source>
        <dbReference type="EMBL" id="KAB1156882.1"/>
    </source>
</evidence>